<dbReference type="GO" id="GO:0004709">
    <property type="term" value="F:MAP kinase kinase kinase activity"/>
    <property type="evidence" value="ECO:0007669"/>
    <property type="project" value="UniProtKB-ARBA"/>
</dbReference>
<dbReference type="PANTHER" id="PTHR48016:SF48">
    <property type="entry name" value="SERINE_THREONINE-PROTEIN KINASE BCK1_SLK1_SSP31"/>
    <property type="match status" value="1"/>
</dbReference>
<protein>
    <submittedName>
        <fullName evidence="9">STE/STE11 protein kinase</fullName>
    </submittedName>
</protein>
<dbReference type="GO" id="GO:0005524">
    <property type="term" value="F:ATP binding"/>
    <property type="evidence" value="ECO:0007669"/>
    <property type="project" value="UniProtKB-UniRule"/>
</dbReference>
<proteinExistence type="inferred from homology"/>
<evidence type="ECO:0000256" key="7">
    <source>
        <dbReference type="SAM" id="MobiDB-lite"/>
    </source>
</evidence>
<feature type="compositionally biased region" description="Basic and acidic residues" evidence="7">
    <location>
        <begin position="829"/>
        <end position="845"/>
    </location>
</feature>
<dbReference type="HOGENOM" id="CLU_367992_0_0_1"/>
<dbReference type="PROSITE" id="PS00107">
    <property type="entry name" value="PROTEIN_KINASE_ATP"/>
    <property type="match status" value="1"/>
</dbReference>
<dbReference type="OMA" id="PENDWID"/>
<dbReference type="AlphaFoldDB" id="A8N1A3"/>
<feature type="compositionally biased region" description="Low complexity" evidence="7">
    <location>
        <begin position="461"/>
        <end position="471"/>
    </location>
</feature>
<dbReference type="PROSITE" id="PS50011">
    <property type="entry name" value="PROTEIN_KINASE_DOM"/>
    <property type="match status" value="1"/>
</dbReference>
<dbReference type="GeneID" id="6005077"/>
<feature type="compositionally biased region" description="Low complexity" evidence="7">
    <location>
        <begin position="534"/>
        <end position="552"/>
    </location>
</feature>
<dbReference type="InterPro" id="IPR050538">
    <property type="entry name" value="MAP_kinase_kinase_kinase"/>
</dbReference>
<dbReference type="Proteomes" id="UP000001861">
    <property type="component" value="Unassembled WGS sequence"/>
</dbReference>
<dbReference type="SUPFAM" id="SSF56112">
    <property type="entry name" value="Protein kinase-like (PK-like)"/>
    <property type="match status" value="1"/>
</dbReference>
<feature type="compositionally biased region" description="Polar residues" evidence="7">
    <location>
        <begin position="707"/>
        <end position="716"/>
    </location>
</feature>
<evidence type="ECO:0000313" key="10">
    <source>
        <dbReference type="Proteomes" id="UP000001861"/>
    </source>
</evidence>
<keyword evidence="4 9" id="KW-0418">Kinase</keyword>
<dbReference type="InterPro" id="IPR011009">
    <property type="entry name" value="Kinase-like_dom_sf"/>
</dbReference>
<evidence type="ECO:0000256" key="5">
    <source>
        <dbReference type="ARBA" id="ARBA00022840"/>
    </source>
</evidence>
<feature type="binding site" evidence="6">
    <location>
        <position position="121"/>
    </location>
    <ligand>
        <name>ATP</name>
        <dbReference type="ChEBI" id="CHEBI:30616"/>
    </ligand>
</feature>
<organism evidence="9 10">
    <name type="scientific">Coprinopsis cinerea (strain Okayama-7 / 130 / ATCC MYA-4618 / FGSC 9003)</name>
    <name type="common">Inky cap fungus</name>
    <name type="synonym">Hormographiella aspergillata</name>
    <dbReference type="NCBI Taxonomy" id="240176"/>
    <lineage>
        <taxon>Eukaryota</taxon>
        <taxon>Fungi</taxon>
        <taxon>Dikarya</taxon>
        <taxon>Basidiomycota</taxon>
        <taxon>Agaricomycotina</taxon>
        <taxon>Agaricomycetes</taxon>
        <taxon>Agaricomycetidae</taxon>
        <taxon>Agaricales</taxon>
        <taxon>Agaricineae</taxon>
        <taxon>Psathyrellaceae</taxon>
        <taxon>Coprinopsis</taxon>
    </lineage>
</organism>
<dbReference type="PANTHER" id="PTHR48016">
    <property type="entry name" value="MAP KINASE KINASE KINASE SSK2-RELATED-RELATED"/>
    <property type="match status" value="1"/>
</dbReference>
<gene>
    <name evidence="9" type="ORF">CC1G_10524</name>
</gene>
<keyword evidence="5 6" id="KW-0067">ATP-binding</keyword>
<evidence type="ECO:0000259" key="8">
    <source>
        <dbReference type="PROSITE" id="PS50011"/>
    </source>
</evidence>
<comment type="similarity">
    <text evidence="1">Belongs to the protein kinase superfamily. STE Ser/Thr protein kinase family. MAP kinase kinase kinase subfamily.</text>
</comment>
<reference evidence="9 10" key="1">
    <citation type="journal article" date="2010" name="Proc. Natl. Acad. Sci. U.S.A.">
        <title>Insights into evolution of multicellular fungi from the assembled chromosomes of the mushroom Coprinopsis cinerea (Coprinus cinereus).</title>
        <authorList>
            <person name="Stajich J.E."/>
            <person name="Wilke S.K."/>
            <person name="Ahren D."/>
            <person name="Au C.H."/>
            <person name="Birren B.W."/>
            <person name="Borodovsky M."/>
            <person name="Burns C."/>
            <person name="Canback B."/>
            <person name="Casselton L.A."/>
            <person name="Cheng C.K."/>
            <person name="Deng J."/>
            <person name="Dietrich F.S."/>
            <person name="Fargo D.C."/>
            <person name="Farman M.L."/>
            <person name="Gathman A.C."/>
            <person name="Goldberg J."/>
            <person name="Guigo R."/>
            <person name="Hoegger P.J."/>
            <person name="Hooker J.B."/>
            <person name="Huggins A."/>
            <person name="James T.Y."/>
            <person name="Kamada T."/>
            <person name="Kilaru S."/>
            <person name="Kodira C."/>
            <person name="Kues U."/>
            <person name="Kupfer D."/>
            <person name="Kwan H.S."/>
            <person name="Lomsadze A."/>
            <person name="Li W."/>
            <person name="Lilly W.W."/>
            <person name="Ma L.J."/>
            <person name="Mackey A.J."/>
            <person name="Manning G."/>
            <person name="Martin F."/>
            <person name="Muraguchi H."/>
            <person name="Natvig D.O."/>
            <person name="Palmerini H."/>
            <person name="Ramesh M.A."/>
            <person name="Rehmeyer C.J."/>
            <person name="Roe B.A."/>
            <person name="Shenoy N."/>
            <person name="Stanke M."/>
            <person name="Ter-Hovhannisyan V."/>
            <person name="Tunlid A."/>
            <person name="Velagapudi R."/>
            <person name="Vision T.J."/>
            <person name="Zeng Q."/>
            <person name="Zolan M.E."/>
            <person name="Pukkila P.J."/>
        </authorList>
    </citation>
    <scope>NUCLEOTIDE SEQUENCE [LARGE SCALE GENOMIC DNA]</scope>
    <source>
        <strain evidence="10">Okayama-7 / 130 / ATCC MYA-4618 / FGSC 9003</strain>
    </source>
</reference>
<evidence type="ECO:0000256" key="3">
    <source>
        <dbReference type="ARBA" id="ARBA00022741"/>
    </source>
</evidence>
<feature type="domain" description="Protein kinase" evidence="8">
    <location>
        <begin position="92"/>
        <end position="359"/>
    </location>
</feature>
<sequence>MDSRPASTLRTLQTWAVPFRETVPPVPDLPGRLLPQPSSSPHNSALDNAPDYSDSDDDDSIWQARPRERQPRRSSGQRLPYQRSFVKPTFQWIRGELLGKGSYGRVYLALNATTGEVMAVKQVELPKTPSDKMKPQQLDVMKALKFEGDTLKDLDHPNIVSYLGFEESQDYLSIFLEYVPGGTVGSLLVKNGRLREEVTKSWLRQILQGLDYLHGKGILHRDLKADNILVDHSGVCKISDFGISKKAGEINRAKAHTGMKGTSFWMAPEILSPGEKGYDVKVDIWSVGCVAVEMWTGKRPWYGHEWWPVLMKVAEDKSPPPIPEDIPMGHLAQSFHNQCFRPDPADRPHASVMLKHPYLEIQSPWVFNWDDLADNSRPPRIYPELVPPVVRERTVTQSTFKANGPPTEKPRAHKPPLEPLKIPAYGPTSTQRKPSVNGAGPPVVWITPPNTPRRTAKPEDSSASTSTSDAAPWKSTSKRRLVIVNPDLDDDIGPAPQNTPPKPKFVYTPPPLPDPPQPPYASSPRPLRHAVSTSFASVSSMGSISSKAGSPSRPRALVDPGLSSTRTPPRPLPNPLSPPLGRSPAPLPVLPSPSKRRGSSRDRSHTVHTTFDASASKLYEEGNPTAKASVHNLPISSSGSRTIRRLPISPQQLNHGRPATTTTPSMPGSSTPRPLRPQKSVPDVSIFAFSRDAYHSRHHPSFKSKSNRPLYTSRGSFDSEPEDINGASDNDSVSSTSTTHTKHPQRGESLLAMRPRTEDVYKDLEAWFPNHDLDRPVDGADTPASGALEPRHHRVDVRKSIRMIAKEQNRRSHNDPASSRRRTMLWNTHMEELSSDKRKDSMPRF</sequence>
<dbReference type="InterPro" id="IPR017441">
    <property type="entry name" value="Protein_kinase_ATP_BS"/>
</dbReference>
<feature type="compositionally biased region" description="Polar residues" evidence="7">
    <location>
        <begin position="36"/>
        <end position="46"/>
    </location>
</feature>
<feature type="compositionally biased region" description="Low complexity" evidence="7">
    <location>
        <begin position="658"/>
        <end position="673"/>
    </location>
</feature>
<feature type="compositionally biased region" description="Pro residues" evidence="7">
    <location>
        <begin position="568"/>
        <end position="578"/>
    </location>
</feature>
<dbReference type="InterPro" id="IPR000719">
    <property type="entry name" value="Prot_kinase_dom"/>
</dbReference>
<dbReference type="FunFam" id="1.10.510.10:FF:000182">
    <property type="entry name" value="MAP kinase kinase kinase mkh1"/>
    <property type="match status" value="1"/>
</dbReference>
<evidence type="ECO:0000256" key="2">
    <source>
        <dbReference type="ARBA" id="ARBA00022679"/>
    </source>
</evidence>
<keyword evidence="3 6" id="KW-0547">Nucleotide-binding</keyword>
<dbReference type="EMBL" id="AACS02000001">
    <property type="protein sequence ID" value="EAU93156.2"/>
    <property type="molecule type" value="Genomic_DNA"/>
</dbReference>
<comment type="caution">
    <text evidence="9">The sequence shown here is derived from an EMBL/GenBank/DDBJ whole genome shotgun (WGS) entry which is preliminary data.</text>
</comment>
<feature type="region of interest" description="Disordered" evidence="7">
    <location>
        <begin position="695"/>
        <end position="749"/>
    </location>
</feature>
<keyword evidence="2" id="KW-0808">Transferase</keyword>
<dbReference type="SMART" id="SM00220">
    <property type="entry name" value="S_TKc"/>
    <property type="match status" value="1"/>
</dbReference>
<dbReference type="FunFam" id="3.30.200.20:FF:000387">
    <property type="entry name" value="Serine/threonine-protein kinase STE11"/>
    <property type="match status" value="1"/>
</dbReference>
<dbReference type="Gene3D" id="1.10.510.10">
    <property type="entry name" value="Transferase(Phosphotransferase) domain 1"/>
    <property type="match status" value="1"/>
</dbReference>
<name>A8N1A3_COPC7</name>
<dbReference type="VEuPathDB" id="FungiDB:CC1G_10524"/>
<feature type="compositionally biased region" description="Pro residues" evidence="7">
    <location>
        <begin position="497"/>
        <end position="521"/>
    </location>
</feature>
<dbReference type="RefSeq" id="XP_001828652.2">
    <property type="nucleotide sequence ID" value="XM_001828600.2"/>
</dbReference>
<feature type="region of interest" description="Disordered" evidence="7">
    <location>
        <begin position="397"/>
        <end position="680"/>
    </location>
</feature>
<keyword evidence="10" id="KW-1185">Reference proteome</keyword>
<dbReference type="InParanoid" id="A8N1A3"/>
<evidence type="ECO:0000256" key="6">
    <source>
        <dbReference type="PROSITE-ProRule" id="PRU10141"/>
    </source>
</evidence>
<dbReference type="STRING" id="240176.A8N1A3"/>
<dbReference type="eggNOG" id="KOG0198">
    <property type="taxonomic scope" value="Eukaryota"/>
</dbReference>
<dbReference type="KEGG" id="cci:CC1G_10524"/>
<feature type="region of interest" description="Disordered" evidence="7">
    <location>
        <begin position="20"/>
        <end position="80"/>
    </location>
</feature>
<feature type="compositionally biased region" description="Basic residues" evidence="7">
    <location>
        <begin position="696"/>
        <end position="706"/>
    </location>
</feature>
<evidence type="ECO:0000313" key="9">
    <source>
        <dbReference type="EMBL" id="EAU93156.2"/>
    </source>
</evidence>
<accession>A8N1A3</accession>
<feature type="region of interest" description="Disordered" evidence="7">
    <location>
        <begin position="807"/>
        <end position="845"/>
    </location>
</feature>
<dbReference type="Pfam" id="PF00069">
    <property type="entry name" value="Pkinase"/>
    <property type="match status" value="1"/>
</dbReference>
<dbReference type="OrthoDB" id="266718at2759"/>
<evidence type="ECO:0000256" key="4">
    <source>
        <dbReference type="ARBA" id="ARBA00022777"/>
    </source>
</evidence>
<dbReference type="GO" id="GO:0000196">
    <property type="term" value="P:cell integrity MAPK cascade"/>
    <property type="evidence" value="ECO:0007669"/>
    <property type="project" value="UniProtKB-ARBA"/>
</dbReference>
<evidence type="ECO:0000256" key="1">
    <source>
        <dbReference type="ARBA" id="ARBA00006529"/>
    </source>
</evidence>
<dbReference type="InterPro" id="IPR008271">
    <property type="entry name" value="Ser/Thr_kinase_AS"/>
</dbReference>
<dbReference type="PROSITE" id="PS00108">
    <property type="entry name" value="PROTEIN_KINASE_ST"/>
    <property type="match status" value="1"/>
</dbReference>